<feature type="compositionally biased region" description="Polar residues" evidence="1">
    <location>
        <begin position="351"/>
        <end position="365"/>
    </location>
</feature>
<dbReference type="Proteomes" id="UP001176517">
    <property type="component" value="Unassembled WGS sequence"/>
</dbReference>
<dbReference type="GO" id="GO:0007039">
    <property type="term" value="P:protein catabolic process in the vacuole"/>
    <property type="evidence" value="ECO:0007669"/>
    <property type="project" value="TreeGrafter"/>
</dbReference>
<feature type="compositionally biased region" description="Acidic residues" evidence="1">
    <location>
        <begin position="767"/>
        <end position="781"/>
    </location>
</feature>
<evidence type="ECO:0000256" key="1">
    <source>
        <dbReference type="SAM" id="MobiDB-lite"/>
    </source>
</evidence>
<feature type="region of interest" description="Disordered" evidence="1">
    <location>
        <begin position="126"/>
        <end position="166"/>
    </location>
</feature>
<gene>
    <name evidence="3" type="primary">REG1_1</name>
    <name evidence="3" type="ORF">OC846_001743</name>
</gene>
<evidence type="ECO:0000313" key="4">
    <source>
        <dbReference type="Proteomes" id="UP001176517"/>
    </source>
</evidence>
<organism evidence="3 4">
    <name type="scientific">Tilletia horrida</name>
    <dbReference type="NCBI Taxonomy" id="155126"/>
    <lineage>
        <taxon>Eukaryota</taxon>
        <taxon>Fungi</taxon>
        <taxon>Dikarya</taxon>
        <taxon>Basidiomycota</taxon>
        <taxon>Ustilaginomycotina</taxon>
        <taxon>Exobasidiomycetes</taxon>
        <taxon>Tilletiales</taxon>
        <taxon>Tilletiaceae</taxon>
        <taxon>Tilletia</taxon>
    </lineage>
</organism>
<dbReference type="GO" id="GO:0005773">
    <property type="term" value="C:vacuole"/>
    <property type="evidence" value="ECO:0007669"/>
    <property type="project" value="GOC"/>
</dbReference>
<feature type="region of interest" description="Disordered" evidence="1">
    <location>
        <begin position="421"/>
        <end position="488"/>
    </location>
</feature>
<feature type="region of interest" description="Disordered" evidence="1">
    <location>
        <begin position="192"/>
        <end position="228"/>
    </location>
</feature>
<feature type="region of interest" description="Disordered" evidence="1">
    <location>
        <begin position="350"/>
        <end position="369"/>
    </location>
</feature>
<dbReference type="GO" id="GO:0042149">
    <property type="term" value="P:cellular response to glucose starvation"/>
    <property type="evidence" value="ECO:0007669"/>
    <property type="project" value="TreeGrafter"/>
</dbReference>
<name>A0AAN6GSE3_9BASI</name>
<dbReference type="PANTHER" id="PTHR28051:SF1">
    <property type="entry name" value="PROTEIN MTL1-RELATED"/>
    <property type="match status" value="1"/>
</dbReference>
<feature type="region of interest" description="Disordered" evidence="1">
    <location>
        <begin position="798"/>
        <end position="870"/>
    </location>
</feature>
<feature type="compositionally biased region" description="Low complexity" evidence="1">
    <location>
        <begin position="305"/>
        <end position="317"/>
    </location>
</feature>
<keyword evidence="4" id="KW-1185">Reference proteome</keyword>
<dbReference type="EMBL" id="JAPDMZ010000028">
    <property type="protein sequence ID" value="KAK0555315.1"/>
    <property type="molecule type" value="Genomic_DNA"/>
</dbReference>
<dbReference type="InterPro" id="IPR013860">
    <property type="entry name" value="AreA_GATA"/>
</dbReference>
<evidence type="ECO:0000313" key="3">
    <source>
        <dbReference type="EMBL" id="KAK0555315.1"/>
    </source>
</evidence>
<feature type="compositionally biased region" description="Polar residues" evidence="1">
    <location>
        <begin position="421"/>
        <end position="435"/>
    </location>
</feature>
<proteinExistence type="predicted"/>
<feature type="region of interest" description="Disordered" evidence="1">
    <location>
        <begin position="767"/>
        <end position="786"/>
    </location>
</feature>
<accession>A0AAN6GSE3</accession>
<dbReference type="AlphaFoldDB" id="A0AAN6GSE3"/>
<feature type="compositionally biased region" description="Polar residues" evidence="1">
    <location>
        <begin position="818"/>
        <end position="831"/>
    </location>
</feature>
<comment type="caution">
    <text evidence="3">The sequence shown here is derived from an EMBL/GenBank/DDBJ whole genome shotgun (WGS) entry which is preliminary data.</text>
</comment>
<feature type="region of interest" description="Disordered" evidence="1">
    <location>
        <begin position="519"/>
        <end position="548"/>
    </location>
</feature>
<dbReference type="InterPro" id="IPR052292">
    <property type="entry name" value="Glucose_repression_reg"/>
</dbReference>
<feature type="compositionally biased region" description="Low complexity" evidence="1">
    <location>
        <begin position="475"/>
        <end position="488"/>
    </location>
</feature>
<dbReference type="Pfam" id="PF08550">
    <property type="entry name" value="GATA_AreA"/>
    <property type="match status" value="1"/>
</dbReference>
<dbReference type="PANTHER" id="PTHR28051">
    <property type="entry name" value="PROTEIN MTL1-RELATED"/>
    <property type="match status" value="1"/>
</dbReference>
<feature type="region of interest" description="Disordered" evidence="1">
    <location>
        <begin position="710"/>
        <end position="730"/>
    </location>
</feature>
<protein>
    <submittedName>
        <fullName evidence="3">Protein phosphatase regulator</fullName>
    </submittedName>
</protein>
<reference evidence="3" key="1">
    <citation type="journal article" date="2023" name="PhytoFront">
        <title>Draft Genome Resources of Seven Strains of Tilletia horrida, Causal Agent of Kernel Smut of Rice.</title>
        <authorList>
            <person name="Khanal S."/>
            <person name="Antony Babu S."/>
            <person name="Zhou X.G."/>
        </authorList>
    </citation>
    <scope>NUCLEOTIDE SEQUENCE</scope>
    <source>
        <strain evidence="3">TX6</strain>
    </source>
</reference>
<evidence type="ECO:0000259" key="2">
    <source>
        <dbReference type="Pfam" id="PF08550"/>
    </source>
</evidence>
<feature type="region of interest" description="Disordered" evidence="1">
    <location>
        <begin position="279"/>
        <end position="329"/>
    </location>
</feature>
<feature type="domain" description="Nitrogen regulatory protein areA GATA-like" evidence="2">
    <location>
        <begin position="49"/>
        <end position="76"/>
    </location>
</feature>
<sequence>MMSAPSPYPVITDTTSPLPDDAQINTVLPSICVDYLSHNWDKDEQIWSSWRAMTKSKNEITNGVRLENASWRTWAKQRGNLKTISPETLNWLKDSDVTWLYGPLHEKANPVPPPKQATFADRLGLESPSATPARPHPSAGIQSDPFISRSSEKRRSLAPVAARTAPAPKSILKHRTIQDMLTLNMGRRAASPAIQPDASAGSLLTPPTPGSAVSVDSEPLIGSSSSPVEHVDGTIASFVRSDTCLPTSVFNSPPIVAQAPGTPTEEATDYLTAVKLTRTASDDASSSSSRKMDAAARRPSLLHPGRASGSSRSALASAEDRGKRPNRHISFNHRVEQCIALDEVTSDPLPSFTNQARSQTPTAFNPSAAMMVPGGSYSSSPSSSSSMRSHLLQQYYGDDDEEDHPHAVEEDTRRTGVSFLAHNNHSSQTVTTNALTGDDEESDRLRFKTSSDLDDEIDTRQRMYTGSASSEEDLSASSSSDGYDSDALTMRSSSVGSVSDSSASHLSSARDSVLGFRSGTVHAGLHPDSNGPHGYRSDSRKGSLNSHHSAAMHTIAKLAPTLLKTSEAYPAPSPAVVDPSNFLQTLEHDREREQLRAQQCIYSGLGRDSDRYSYRHGNSGNQNNTAWAMGDNLFDPAFFPSAHAELYGSSLPVSIPTFGRDGRYGHHDLRYDNYGQYGSSASAASLPSSFDSHRYGPAADDSCLFAGGPSSVPTYHHQQPHLDRASHPHLGSSNAFEEYADVDYDGEYLEDDDIDIDLNLDVDDVDLDLDLDDDDEDEEEYEGQHDSAAYRSYYNRHSSRAKGGGYAGPEGRLRSAHKYTSSGHGRGATTSRNEEEEEADGYERMQTSVESIRPEQASGTAGPSSGARRG</sequence>